<sequence length="395" mass="45256">MTRVYPIRRQPHRASALDRSRIIRKKKPYKVVLEAVTQERKKLHSFTTYRENAPPGYVFVPVGHPDLTEYCKDRCREWNLDAIIVSAKPRSKALENTEKISHHVHRLGFHFPAQVISEACDVLGYKYRNNHFYKRARDLDLANTRLARSLATHGERALLHGRPATEAESKTQVRDAVRDLFPKIPEQDLSAIVHHAFAEGSTRVGNAKELTLARRVQLAVVAHIRHTYTEYDSLLKTGSWSEARSKVEHVSLAVLRRWRDEGDDVEETFREVIVIDDDDDDEEESSDDDDEDFFSEADQREHSLEIISSRATARELQLNEPEHPVRVDAHGVGRAQRRIIYLSTQPVSRPYVVAGAPNAYPTNQESRAHARPLLPIAPIRYSPQYPALHNRPVVS</sequence>
<dbReference type="InterPro" id="IPR018744">
    <property type="entry name" value="DUF2293"/>
</dbReference>
<keyword evidence="4" id="KW-1185">Reference proteome</keyword>
<dbReference type="PANTHER" id="PTHR38113:SF1">
    <property type="entry name" value="DUF2293 DOMAIN-CONTAINING PROTEIN"/>
    <property type="match status" value="1"/>
</dbReference>
<dbReference type="AlphaFoldDB" id="A0A6G1K7R2"/>
<accession>A0A6G1K7R2</accession>
<evidence type="ECO:0000259" key="2">
    <source>
        <dbReference type="Pfam" id="PF10056"/>
    </source>
</evidence>
<reference evidence="3" key="1">
    <citation type="journal article" date="2020" name="Stud. Mycol.">
        <title>101 Dothideomycetes genomes: a test case for predicting lifestyles and emergence of pathogens.</title>
        <authorList>
            <person name="Haridas S."/>
            <person name="Albert R."/>
            <person name="Binder M."/>
            <person name="Bloem J."/>
            <person name="Labutti K."/>
            <person name="Salamov A."/>
            <person name="Andreopoulos B."/>
            <person name="Baker S."/>
            <person name="Barry K."/>
            <person name="Bills G."/>
            <person name="Bluhm B."/>
            <person name="Cannon C."/>
            <person name="Castanera R."/>
            <person name="Culley D."/>
            <person name="Daum C."/>
            <person name="Ezra D."/>
            <person name="Gonzalez J."/>
            <person name="Henrissat B."/>
            <person name="Kuo A."/>
            <person name="Liang C."/>
            <person name="Lipzen A."/>
            <person name="Lutzoni F."/>
            <person name="Magnuson J."/>
            <person name="Mondo S."/>
            <person name="Nolan M."/>
            <person name="Ohm R."/>
            <person name="Pangilinan J."/>
            <person name="Park H.-J."/>
            <person name="Ramirez L."/>
            <person name="Alfaro M."/>
            <person name="Sun H."/>
            <person name="Tritt A."/>
            <person name="Yoshinaga Y."/>
            <person name="Zwiers L.-H."/>
            <person name="Turgeon B."/>
            <person name="Goodwin S."/>
            <person name="Spatafora J."/>
            <person name="Crous P."/>
            <person name="Grigoriev I."/>
        </authorList>
    </citation>
    <scope>NUCLEOTIDE SEQUENCE</scope>
    <source>
        <strain evidence="3">CBS 279.74</strain>
    </source>
</reference>
<proteinExistence type="predicted"/>
<evidence type="ECO:0000313" key="4">
    <source>
        <dbReference type="Proteomes" id="UP000799428"/>
    </source>
</evidence>
<gene>
    <name evidence="3" type="ORF">K504DRAFT_408226</name>
</gene>
<dbReference type="Proteomes" id="UP000799428">
    <property type="component" value="Unassembled WGS sequence"/>
</dbReference>
<evidence type="ECO:0000256" key="1">
    <source>
        <dbReference type="SAM" id="MobiDB-lite"/>
    </source>
</evidence>
<feature type="compositionally biased region" description="Acidic residues" evidence="1">
    <location>
        <begin position="274"/>
        <end position="295"/>
    </location>
</feature>
<feature type="region of interest" description="Disordered" evidence="1">
    <location>
        <begin position="274"/>
        <end position="300"/>
    </location>
</feature>
<dbReference type="OrthoDB" id="5288828at2759"/>
<protein>
    <recommendedName>
        <fullName evidence="2">DUF2293 domain-containing protein</fullName>
    </recommendedName>
</protein>
<dbReference type="EMBL" id="MU005771">
    <property type="protein sequence ID" value="KAF2708926.1"/>
    <property type="molecule type" value="Genomic_DNA"/>
</dbReference>
<dbReference type="Pfam" id="PF10056">
    <property type="entry name" value="DUF2293"/>
    <property type="match status" value="1"/>
</dbReference>
<evidence type="ECO:0000313" key="3">
    <source>
        <dbReference type="EMBL" id="KAF2708926.1"/>
    </source>
</evidence>
<name>A0A6G1K7R2_9PLEO</name>
<organism evidence="3 4">
    <name type="scientific">Pleomassaria siparia CBS 279.74</name>
    <dbReference type="NCBI Taxonomy" id="1314801"/>
    <lineage>
        <taxon>Eukaryota</taxon>
        <taxon>Fungi</taxon>
        <taxon>Dikarya</taxon>
        <taxon>Ascomycota</taxon>
        <taxon>Pezizomycotina</taxon>
        <taxon>Dothideomycetes</taxon>
        <taxon>Pleosporomycetidae</taxon>
        <taxon>Pleosporales</taxon>
        <taxon>Pleomassariaceae</taxon>
        <taxon>Pleomassaria</taxon>
    </lineage>
</organism>
<dbReference type="PANTHER" id="PTHR38113">
    <property type="match status" value="1"/>
</dbReference>
<feature type="domain" description="DUF2293" evidence="2">
    <location>
        <begin position="176"/>
        <end position="259"/>
    </location>
</feature>